<comment type="caution">
    <text evidence="6">The sequence shown here is derived from an EMBL/GenBank/DDBJ whole genome shotgun (WGS) entry which is preliminary data.</text>
</comment>
<dbReference type="AlphaFoldDB" id="A0A6D2K835"/>
<gene>
    <name evidence="6" type="ORF">MERR_LOCUS37678</name>
</gene>
<dbReference type="Pfam" id="PF02365">
    <property type="entry name" value="NAM"/>
    <property type="match status" value="1"/>
</dbReference>
<dbReference type="GO" id="GO:0006355">
    <property type="term" value="P:regulation of DNA-templated transcription"/>
    <property type="evidence" value="ECO:0007669"/>
    <property type="project" value="InterPro"/>
</dbReference>
<dbReference type="PANTHER" id="PTHR31124">
    <property type="entry name" value="APICAL MERISTEM FORMATION PROTEIN-RELATED-RELATED"/>
    <property type="match status" value="1"/>
</dbReference>
<dbReference type="InterPro" id="IPR036093">
    <property type="entry name" value="NAC_dom_sf"/>
</dbReference>
<evidence type="ECO:0000256" key="2">
    <source>
        <dbReference type="ARBA" id="ARBA00023125"/>
    </source>
</evidence>
<keyword evidence="4" id="KW-0539">Nucleus</keyword>
<dbReference type="EMBL" id="CACVBM020001451">
    <property type="protein sequence ID" value="CAA7050443.1"/>
    <property type="molecule type" value="Genomic_DNA"/>
</dbReference>
<dbReference type="SUPFAM" id="SSF101941">
    <property type="entry name" value="NAC domain"/>
    <property type="match status" value="2"/>
</dbReference>
<accession>A0A6D2K835</accession>
<evidence type="ECO:0000256" key="3">
    <source>
        <dbReference type="ARBA" id="ARBA00023163"/>
    </source>
</evidence>
<dbReference type="GO" id="GO:0003677">
    <property type="term" value="F:DNA binding"/>
    <property type="evidence" value="ECO:0007669"/>
    <property type="project" value="UniProtKB-KW"/>
</dbReference>
<dbReference type="Gene3D" id="2.170.150.80">
    <property type="entry name" value="NAC domain"/>
    <property type="match status" value="1"/>
</dbReference>
<protein>
    <recommendedName>
        <fullName evidence="5">NAC domain-containing protein</fullName>
    </recommendedName>
</protein>
<dbReference type="OrthoDB" id="1059150at2759"/>
<dbReference type="PROSITE" id="PS51005">
    <property type="entry name" value="NAC"/>
    <property type="match status" value="1"/>
</dbReference>
<keyword evidence="1" id="KW-0805">Transcription regulation</keyword>
<sequence length="287" mass="32833">MSTEEEIRADLVRASDEEIALFYLKDMIDHHQSWEGNVIEDDTVFNKNPREEYEREGPIFVANKSRTEACGKTDGCESGCWRIIGGAKMIKSEASKNFLGLKSKWNSKQDHVLCKIRLLFRSEIATLLAKHHSRVKTNSLVAIPAEILLPEYGIYSGNQEEDDEYYIAIIAQSGEIKWPEYVTTDVFAVHPSDLLDPEDRKFIEYGICFYVNERGDTRRTGGSWRIKGATKMIKDQSGKFIGLKSTFEFVEGEESEAIFTMDEYRMKKDDGDKFLCLIKLQEMSSSS</sequence>
<evidence type="ECO:0000313" key="7">
    <source>
        <dbReference type="Proteomes" id="UP000467841"/>
    </source>
</evidence>
<reference evidence="6" key="1">
    <citation type="submission" date="2020-01" db="EMBL/GenBank/DDBJ databases">
        <authorList>
            <person name="Mishra B."/>
        </authorList>
    </citation>
    <scope>NUCLEOTIDE SEQUENCE [LARGE SCALE GENOMIC DNA]</scope>
</reference>
<keyword evidence="3" id="KW-0804">Transcription</keyword>
<evidence type="ECO:0000313" key="6">
    <source>
        <dbReference type="EMBL" id="CAA7050443.1"/>
    </source>
</evidence>
<dbReference type="Proteomes" id="UP000467841">
    <property type="component" value="Unassembled WGS sequence"/>
</dbReference>
<proteinExistence type="predicted"/>
<evidence type="ECO:0000256" key="4">
    <source>
        <dbReference type="ARBA" id="ARBA00023242"/>
    </source>
</evidence>
<evidence type="ECO:0000256" key="1">
    <source>
        <dbReference type="ARBA" id="ARBA00023015"/>
    </source>
</evidence>
<feature type="domain" description="NAC" evidence="5">
    <location>
        <begin position="148"/>
        <end position="281"/>
    </location>
</feature>
<keyword evidence="7" id="KW-1185">Reference proteome</keyword>
<organism evidence="6 7">
    <name type="scientific">Microthlaspi erraticum</name>
    <dbReference type="NCBI Taxonomy" id="1685480"/>
    <lineage>
        <taxon>Eukaryota</taxon>
        <taxon>Viridiplantae</taxon>
        <taxon>Streptophyta</taxon>
        <taxon>Embryophyta</taxon>
        <taxon>Tracheophyta</taxon>
        <taxon>Spermatophyta</taxon>
        <taxon>Magnoliopsida</taxon>
        <taxon>eudicotyledons</taxon>
        <taxon>Gunneridae</taxon>
        <taxon>Pentapetalae</taxon>
        <taxon>rosids</taxon>
        <taxon>malvids</taxon>
        <taxon>Brassicales</taxon>
        <taxon>Brassicaceae</taxon>
        <taxon>Coluteocarpeae</taxon>
        <taxon>Microthlaspi</taxon>
    </lineage>
</organism>
<evidence type="ECO:0000259" key="5">
    <source>
        <dbReference type="PROSITE" id="PS51005"/>
    </source>
</evidence>
<dbReference type="InterPro" id="IPR003441">
    <property type="entry name" value="NAC-dom"/>
</dbReference>
<dbReference type="PANTHER" id="PTHR31124:SF7">
    <property type="entry name" value="APICAL MERISTEM FORMATION PROTEIN-RELATED"/>
    <property type="match status" value="1"/>
</dbReference>
<keyword evidence="2" id="KW-0238">DNA-binding</keyword>
<name>A0A6D2K835_9BRAS</name>